<evidence type="ECO:0000313" key="4">
    <source>
        <dbReference type="EMBL" id="MDP9902827.1"/>
    </source>
</evidence>
<feature type="DNA-binding region" description="H-T-H motif" evidence="2">
    <location>
        <begin position="36"/>
        <end position="55"/>
    </location>
</feature>
<feature type="domain" description="HTH tetR-type" evidence="3">
    <location>
        <begin position="13"/>
        <end position="73"/>
    </location>
</feature>
<dbReference type="PROSITE" id="PS50977">
    <property type="entry name" value="HTH_TETR_2"/>
    <property type="match status" value="1"/>
</dbReference>
<evidence type="ECO:0000313" key="5">
    <source>
        <dbReference type="Proteomes" id="UP001226867"/>
    </source>
</evidence>
<dbReference type="InterPro" id="IPR050109">
    <property type="entry name" value="HTH-type_TetR-like_transc_reg"/>
</dbReference>
<reference evidence="4 5" key="1">
    <citation type="submission" date="2023-07" db="EMBL/GenBank/DDBJ databases">
        <title>Sorghum-associated microbial communities from plants grown in Nebraska, USA.</title>
        <authorList>
            <person name="Schachtman D."/>
        </authorList>
    </citation>
    <scope>NUCLEOTIDE SEQUENCE [LARGE SCALE GENOMIC DNA]</scope>
    <source>
        <strain evidence="4 5">DS1607</strain>
    </source>
</reference>
<evidence type="ECO:0000259" key="3">
    <source>
        <dbReference type="PROSITE" id="PS50977"/>
    </source>
</evidence>
<dbReference type="SUPFAM" id="SSF46689">
    <property type="entry name" value="Homeodomain-like"/>
    <property type="match status" value="1"/>
</dbReference>
<dbReference type="Pfam" id="PF00440">
    <property type="entry name" value="TetR_N"/>
    <property type="match status" value="1"/>
</dbReference>
<proteinExistence type="predicted"/>
<keyword evidence="1 2" id="KW-0238">DNA-binding</keyword>
<dbReference type="PANTHER" id="PTHR30055:SF226">
    <property type="entry name" value="HTH-TYPE TRANSCRIPTIONAL REGULATOR PKSA"/>
    <property type="match status" value="1"/>
</dbReference>
<gene>
    <name evidence="4" type="ORF">J2W36_005105</name>
</gene>
<comment type="caution">
    <text evidence="4">The sequence shown here is derived from an EMBL/GenBank/DDBJ whole genome shotgun (WGS) entry which is preliminary data.</text>
</comment>
<evidence type="ECO:0000256" key="2">
    <source>
        <dbReference type="PROSITE-ProRule" id="PRU00335"/>
    </source>
</evidence>
<organism evidence="4 5">
    <name type="scientific">Variovorax ginsengisoli</name>
    <dbReference type="NCBI Taxonomy" id="363844"/>
    <lineage>
        <taxon>Bacteria</taxon>
        <taxon>Pseudomonadati</taxon>
        <taxon>Pseudomonadota</taxon>
        <taxon>Betaproteobacteria</taxon>
        <taxon>Burkholderiales</taxon>
        <taxon>Comamonadaceae</taxon>
        <taxon>Variovorax</taxon>
    </lineage>
</organism>
<dbReference type="Gene3D" id="1.10.357.10">
    <property type="entry name" value="Tetracycline Repressor, domain 2"/>
    <property type="match status" value="1"/>
</dbReference>
<dbReference type="EMBL" id="JAUSRO010000022">
    <property type="protein sequence ID" value="MDP9902827.1"/>
    <property type="molecule type" value="Genomic_DNA"/>
</dbReference>
<protein>
    <submittedName>
        <fullName evidence="4">AcrR family transcriptional regulator</fullName>
    </submittedName>
</protein>
<accession>A0ABT9SHG5</accession>
<dbReference type="RefSeq" id="WP_307692562.1">
    <property type="nucleotide sequence ID" value="NZ_JAUSRO010000022.1"/>
</dbReference>
<sequence>MTPRRKPQQSRARHTSGALQEAFVRLLVARDYDAITIREIVDLAGTGLGSFYEYFANKEDLAKVCVHLRSKTLLRALQSCDQNCDGTPLESMACVAVDRLVDIHRESPSHWGVHYLLERRLSGIAAYSKMYERFVREWARLIGAASNRTCACPADTARTCQTILYGLFAHAHLKGLSTARMHVDLDLLRLQSQQALLGYLTLATTPLPLR</sequence>
<name>A0ABT9SHG5_9BURK</name>
<keyword evidence="5" id="KW-1185">Reference proteome</keyword>
<dbReference type="Proteomes" id="UP001226867">
    <property type="component" value="Unassembled WGS sequence"/>
</dbReference>
<dbReference type="PANTHER" id="PTHR30055">
    <property type="entry name" value="HTH-TYPE TRANSCRIPTIONAL REGULATOR RUTR"/>
    <property type="match status" value="1"/>
</dbReference>
<dbReference type="InterPro" id="IPR001647">
    <property type="entry name" value="HTH_TetR"/>
</dbReference>
<evidence type="ECO:0000256" key="1">
    <source>
        <dbReference type="ARBA" id="ARBA00023125"/>
    </source>
</evidence>
<dbReference type="InterPro" id="IPR009057">
    <property type="entry name" value="Homeodomain-like_sf"/>
</dbReference>